<keyword evidence="5" id="KW-1185">Reference proteome</keyword>
<dbReference type="Proteomes" id="UP000038040">
    <property type="component" value="Unplaced"/>
</dbReference>
<evidence type="ECO:0000313" key="5">
    <source>
        <dbReference type="Proteomes" id="UP000274756"/>
    </source>
</evidence>
<dbReference type="AlphaFoldDB" id="A0A0N4UDW2"/>
<name>A0A0N4UDW2_DRAME</name>
<dbReference type="Pfam" id="PF06784">
    <property type="entry name" value="UPF0240"/>
    <property type="match status" value="1"/>
</dbReference>
<evidence type="ECO:0000256" key="1">
    <source>
        <dbReference type="SAM" id="Coils"/>
    </source>
</evidence>
<dbReference type="STRING" id="318479.A0A0N4UDW2"/>
<dbReference type="OrthoDB" id="5862942at2759"/>
<dbReference type="GO" id="GO:0005739">
    <property type="term" value="C:mitochondrion"/>
    <property type="evidence" value="ECO:0007669"/>
    <property type="project" value="TreeGrafter"/>
</dbReference>
<sequence>MLSRSAKNWRFQQKAIKYLENVDRTKVPVSRYSMEQKRLEEAQNNQDILKEVHTKHENLIENMNKFTIVSTNPPERTEARRPGPTRENEWSTRYEQSWEFGFYEPPADKIPKGKLTFREALDLMKVRSSLEERSNEAYTSVDISKDHSAKYPAIDRIDKEKLQRMWQYFRAFEHREQQQIVRNSEIKVLQDAFLGYIRPQKLADVFSLAKKTIKRKIGPTLDSLMPSQKNDENSKDFLEEIKQRRFEEKQRLNKQLENLDDFSVEAEKFPKSKSLAVKSSKNSNNSTQS</sequence>
<dbReference type="PANTHER" id="PTHR13338">
    <property type="entry name" value="UPF0240 PROTEIN"/>
    <property type="match status" value="1"/>
</dbReference>
<dbReference type="Proteomes" id="UP000274756">
    <property type="component" value="Unassembled WGS sequence"/>
</dbReference>
<protein>
    <submittedName>
        <fullName evidence="3 6">Uncharacterized protein</fullName>
    </submittedName>
</protein>
<dbReference type="InterPro" id="IPR009622">
    <property type="entry name" value="NDUFAF4"/>
</dbReference>
<organism evidence="4 6">
    <name type="scientific">Dracunculus medinensis</name>
    <name type="common">Guinea worm</name>
    <dbReference type="NCBI Taxonomy" id="318479"/>
    <lineage>
        <taxon>Eukaryota</taxon>
        <taxon>Metazoa</taxon>
        <taxon>Ecdysozoa</taxon>
        <taxon>Nematoda</taxon>
        <taxon>Chromadorea</taxon>
        <taxon>Rhabditida</taxon>
        <taxon>Spirurina</taxon>
        <taxon>Dracunculoidea</taxon>
        <taxon>Dracunculidae</taxon>
        <taxon>Dracunculus</taxon>
    </lineage>
</organism>
<reference evidence="3 5" key="2">
    <citation type="submission" date="2018-11" db="EMBL/GenBank/DDBJ databases">
        <authorList>
            <consortium name="Pathogen Informatics"/>
        </authorList>
    </citation>
    <scope>NUCLEOTIDE SEQUENCE [LARGE SCALE GENOMIC DNA]</scope>
</reference>
<dbReference type="GO" id="GO:0032981">
    <property type="term" value="P:mitochondrial respiratory chain complex I assembly"/>
    <property type="evidence" value="ECO:0007669"/>
    <property type="project" value="InterPro"/>
</dbReference>
<reference evidence="6" key="1">
    <citation type="submission" date="2017-02" db="UniProtKB">
        <authorList>
            <consortium name="WormBaseParasite"/>
        </authorList>
    </citation>
    <scope>IDENTIFICATION</scope>
</reference>
<evidence type="ECO:0000313" key="3">
    <source>
        <dbReference type="EMBL" id="VDN59306.1"/>
    </source>
</evidence>
<dbReference type="PANTHER" id="PTHR13338:SF4">
    <property type="entry name" value="NADH DEHYDROGENASE [UBIQUINONE] 1 ALPHA SUBCOMPLEX ASSEMBLY FACTOR 4"/>
    <property type="match status" value="1"/>
</dbReference>
<accession>A0A0N4UDW2</accession>
<keyword evidence="1" id="KW-0175">Coiled coil</keyword>
<feature type="region of interest" description="Disordered" evidence="2">
    <location>
        <begin position="270"/>
        <end position="289"/>
    </location>
</feature>
<proteinExistence type="predicted"/>
<dbReference type="EMBL" id="UYYG01001179">
    <property type="protein sequence ID" value="VDN59306.1"/>
    <property type="molecule type" value="Genomic_DNA"/>
</dbReference>
<feature type="compositionally biased region" description="Low complexity" evidence="2">
    <location>
        <begin position="272"/>
        <end position="289"/>
    </location>
</feature>
<evidence type="ECO:0000313" key="6">
    <source>
        <dbReference type="WBParaSite" id="DME_0000553801-mRNA-1"/>
    </source>
</evidence>
<dbReference type="WBParaSite" id="DME_0000553801-mRNA-1">
    <property type="protein sequence ID" value="DME_0000553801-mRNA-1"/>
    <property type="gene ID" value="DME_0000553801"/>
</dbReference>
<evidence type="ECO:0000256" key="2">
    <source>
        <dbReference type="SAM" id="MobiDB-lite"/>
    </source>
</evidence>
<feature type="coiled-coil region" evidence="1">
    <location>
        <begin position="32"/>
        <end position="59"/>
    </location>
</feature>
<gene>
    <name evidence="3" type="ORF">DME_LOCUS9279</name>
</gene>
<evidence type="ECO:0000313" key="4">
    <source>
        <dbReference type="Proteomes" id="UP000038040"/>
    </source>
</evidence>